<gene>
    <name evidence="2" type="ORF">ADUPG1_007877</name>
</gene>
<organism evidence="2 3">
    <name type="scientific">Aduncisulcus paluster</name>
    <dbReference type="NCBI Taxonomy" id="2918883"/>
    <lineage>
        <taxon>Eukaryota</taxon>
        <taxon>Metamonada</taxon>
        <taxon>Carpediemonas-like organisms</taxon>
        <taxon>Aduncisulcus</taxon>
    </lineage>
</organism>
<dbReference type="Proteomes" id="UP001057375">
    <property type="component" value="Unassembled WGS sequence"/>
</dbReference>
<protein>
    <submittedName>
        <fullName evidence="2">Uncharacterized protein</fullName>
    </submittedName>
</protein>
<evidence type="ECO:0000313" key="3">
    <source>
        <dbReference type="Proteomes" id="UP001057375"/>
    </source>
</evidence>
<evidence type="ECO:0000256" key="1">
    <source>
        <dbReference type="SAM" id="MobiDB-lite"/>
    </source>
</evidence>
<name>A0ABQ5KSZ2_9EUKA</name>
<accession>A0ABQ5KSZ2</accession>
<proteinExistence type="predicted"/>
<evidence type="ECO:0000313" key="2">
    <source>
        <dbReference type="EMBL" id="GKT34539.1"/>
    </source>
</evidence>
<dbReference type="EMBL" id="BQXS01010828">
    <property type="protein sequence ID" value="GKT34539.1"/>
    <property type="molecule type" value="Genomic_DNA"/>
</dbReference>
<comment type="caution">
    <text evidence="2">The sequence shown here is derived from an EMBL/GenBank/DDBJ whole genome shotgun (WGS) entry which is preliminary data.</text>
</comment>
<sequence length="470" mass="52894">MGKRRIGSSNWHKFNPRASSGGKNAIHLYKGGILFFTHSSFSKEITIEGYRCIRTNTDFIERYNAIHKETETIMPKVEDSHPHVSSSSLLSDIASEFSETSRISKMLTKAELKTRGMTFIGWEKEISSSKRPSTVTSIDNGPESKEMDDEVMKSEKYDHVKDEATIPPNPNWEEQTSEITKESEDITAVTSSKDLYIPIIDISDIDADAICCQLCASVLSGEYSPKLLAKCMPIHATARITSGNSDIITNMFRNVMCGSEGIEGEEGVIQRVLTRRIQEDEKKDCIKIESEEKVEHVDGESMSSASGKSKKKCKPTFTFDVSIKVRNNSKYGKPECIAIKEQAIKDILQVYGVSAQQLALTGSDLTHPDEGEGFPSPKETEKLKVTSEKEGEEILVTDKTRREEPVKRDPSFVLVHVDTKIQFRVTPDINIFLDMTNFECSMGVCSRWEQYQKYSFTQLEKERGTLSKEI</sequence>
<feature type="region of interest" description="Disordered" evidence="1">
    <location>
        <begin position="131"/>
        <end position="150"/>
    </location>
</feature>
<reference evidence="2" key="1">
    <citation type="submission" date="2022-03" db="EMBL/GenBank/DDBJ databases">
        <title>Draft genome sequence of Aduncisulcus paluster, a free-living microaerophilic Fornicata.</title>
        <authorList>
            <person name="Yuyama I."/>
            <person name="Kume K."/>
            <person name="Tamura T."/>
            <person name="Inagaki Y."/>
            <person name="Hashimoto T."/>
        </authorList>
    </citation>
    <scope>NUCLEOTIDE SEQUENCE</scope>
    <source>
        <strain evidence="2">NY0171</strain>
    </source>
</reference>
<keyword evidence="3" id="KW-1185">Reference proteome</keyword>